<evidence type="ECO:0000256" key="2">
    <source>
        <dbReference type="SAM" id="MobiDB-lite"/>
    </source>
</evidence>
<dbReference type="SUPFAM" id="SSF49723">
    <property type="entry name" value="Lipase/lipooxygenase domain (PLAT/LH2 domain)"/>
    <property type="match status" value="2"/>
</dbReference>
<organism evidence="5 6">
    <name type="scientific">Meloidogyne incognita</name>
    <name type="common">Southern root-knot nematode worm</name>
    <name type="synonym">Oxyuris incognita</name>
    <dbReference type="NCBI Taxonomy" id="6306"/>
    <lineage>
        <taxon>Eukaryota</taxon>
        <taxon>Metazoa</taxon>
        <taxon>Ecdysozoa</taxon>
        <taxon>Nematoda</taxon>
        <taxon>Chromadorea</taxon>
        <taxon>Rhabditida</taxon>
        <taxon>Tylenchina</taxon>
        <taxon>Tylenchomorpha</taxon>
        <taxon>Tylenchoidea</taxon>
        <taxon>Meloidogynidae</taxon>
        <taxon>Meloidogyninae</taxon>
        <taxon>Meloidogyne</taxon>
        <taxon>Meloidogyne incognita group</taxon>
    </lineage>
</organism>
<evidence type="ECO:0000313" key="5">
    <source>
        <dbReference type="Proteomes" id="UP000887563"/>
    </source>
</evidence>
<dbReference type="PROSITE" id="PS50096">
    <property type="entry name" value="IQ"/>
    <property type="match status" value="1"/>
</dbReference>
<dbReference type="InterPro" id="IPR001024">
    <property type="entry name" value="PLAT/LH2_dom"/>
</dbReference>
<dbReference type="InterPro" id="IPR036392">
    <property type="entry name" value="PLAT/LH2_dom_sf"/>
</dbReference>
<feature type="compositionally biased region" description="Acidic residues" evidence="2">
    <location>
        <begin position="22"/>
        <end position="36"/>
    </location>
</feature>
<feature type="compositionally biased region" description="Acidic residues" evidence="2">
    <location>
        <begin position="117"/>
        <end position="159"/>
    </location>
</feature>
<keyword evidence="3" id="KW-0812">Transmembrane</keyword>
<feature type="region of interest" description="Disordered" evidence="2">
    <location>
        <begin position="1"/>
        <end position="220"/>
    </location>
</feature>
<feature type="domain" description="PLAT" evidence="4">
    <location>
        <begin position="369"/>
        <end position="500"/>
    </location>
</feature>
<dbReference type="Proteomes" id="UP000887563">
    <property type="component" value="Unplaced"/>
</dbReference>
<feature type="compositionally biased region" description="Acidic residues" evidence="2">
    <location>
        <begin position="1"/>
        <end position="13"/>
    </location>
</feature>
<evidence type="ECO:0000256" key="3">
    <source>
        <dbReference type="SAM" id="Phobius"/>
    </source>
</evidence>
<keyword evidence="5" id="KW-1185">Reference proteome</keyword>
<protein>
    <submittedName>
        <fullName evidence="6">PLAT domain-containing protein</fullName>
    </submittedName>
</protein>
<proteinExistence type="predicted"/>
<feature type="compositionally biased region" description="Acidic residues" evidence="2">
    <location>
        <begin position="170"/>
        <end position="180"/>
    </location>
</feature>
<accession>A0A914MLP6</accession>
<feature type="transmembrane region" description="Helical" evidence="3">
    <location>
        <begin position="1095"/>
        <end position="1113"/>
    </location>
</feature>
<keyword evidence="3" id="KW-1133">Transmembrane helix</keyword>
<dbReference type="PANTHER" id="PTHR45901">
    <property type="entry name" value="PROTEIN CBG12474"/>
    <property type="match status" value="1"/>
</dbReference>
<comment type="caution">
    <text evidence="1">Lacks conserved residue(s) required for the propagation of feature annotation.</text>
</comment>
<feature type="compositionally biased region" description="Basic residues" evidence="2">
    <location>
        <begin position="45"/>
        <end position="54"/>
    </location>
</feature>
<evidence type="ECO:0000256" key="1">
    <source>
        <dbReference type="PROSITE-ProRule" id="PRU00152"/>
    </source>
</evidence>
<dbReference type="PANTHER" id="PTHR45901:SF7">
    <property type="entry name" value="OXYGEN-REGULATED PROTEIN 1"/>
    <property type="match status" value="1"/>
</dbReference>
<keyword evidence="3" id="KW-0472">Membrane</keyword>
<dbReference type="InterPro" id="IPR052970">
    <property type="entry name" value="Inner_ear_hair_cell_LOXHD"/>
</dbReference>
<feature type="transmembrane region" description="Helical" evidence="3">
    <location>
        <begin position="1120"/>
        <end position="1142"/>
    </location>
</feature>
<sequence length="1187" mass="134674">MEELENMPDEVNEEGPGGDGNDNVDGEEDDYPEEPAELMALHQMEKRRRKKSSKGKNEEEIGENEEVEEKEGYGGKEEMRKEEEERDEEEEGGGLDTVEDGMEVAREDGREGGREEKEEEALDEVAMNEDDEDKDEDDGKEEDEDNNEDEEENNEDEDEEVRRINKGEDMKEEDGEEVNGMDEVPTPPKIEEGPKSPSPVQYTIVHTGGSNPEQENEGGMSGVYSDELERILYGQAAVKIQSVWRGYTVRKGFKHTRFSEHPIYIGMGSYGPRRRSKNNLYKPNERHQAIITRVKTPKSGKRKTSFKKTSTTMLVPDYGNETAHDSSSDREEASVTELLQGKQRLGWEMSQDHIDKSPVNTQRTPRTDYLYTITVLTGNRWAADTEADLYITMVGAGGVESERLWLRQEFTNWLQSGANGQRFRQNHSDSFQFRVPSRLGILKKLTIGHDCKGYGAGIFIDRIMVTEDEEASDDCRQFLFLCNKWLDSGQVDGKLERTIRLSSFYEISSIPIEDRVTRGRWELILHGGSEKGLGGTTSQLSITGYGTRAQSTTSGLYDSNMAKVPSDALIQLDFGDIGELLKVRVEIDGTGSSPDYFLNFVEFKDLDTEERFVVMCGKWLRWKSTKKGDQPFRELSAFHIGVEPLPLITYEGKISVQSTPKIECLSNKEVLMDLHGDLGETGIFRVTIAPPIDYKEKQLKSGDEENMPVNEDIGKENENIDVSFKVEAVSVGRVVGARLRFEPNSIGEQILDGLLAIQGLFQKQGLWPLSTNSEFLCGRILLRESYHTPYRYVLTRSQFHELSEQTQFCTKELLTTEMEGVSTRLPRRKQAPKERSNWLLQVSLAYGSSILPEIELCGENGTNVRMRPMDTNCSDGMLSYQVPPKSAQERREENDELFGHHGKSEELDKLFGQLRKIRIFIEDEGKKLTGVEHSEEENNLEDKGVKQPYTIVEKIRISDTVNGDEIRFPAADCHLKKYSVYELSAIWPDKPPIPIVIYFVRIVAGEASSQNLPDIHVRLNISGEYGDVGWRTLSNSEIAEHSEQQQQSSDNQQKIQLFAPNTVRKLQELTIRQLIHLYLTGCESCTIYTNSFVPFWQVFPFVVCTLLSFVPVWQAFPFVVCTLLSLYPFSGVPFFGCTILSFVPFCRVYHFVGCSILSLVSFCRVYQPRAGSAAPFCPFLRPKAKFI</sequence>
<dbReference type="Pfam" id="PF01477">
    <property type="entry name" value="PLAT"/>
    <property type="match status" value="1"/>
</dbReference>
<feature type="compositionally biased region" description="Basic and acidic residues" evidence="2">
    <location>
        <begin position="70"/>
        <end position="83"/>
    </location>
</feature>
<dbReference type="SMART" id="SM00308">
    <property type="entry name" value="LH2"/>
    <property type="match status" value="1"/>
</dbReference>
<reference evidence="6" key="1">
    <citation type="submission" date="2022-11" db="UniProtKB">
        <authorList>
            <consortium name="WormBaseParasite"/>
        </authorList>
    </citation>
    <scope>IDENTIFICATION</scope>
</reference>
<feature type="compositionally biased region" description="Basic and acidic residues" evidence="2">
    <location>
        <begin position="160"/>
        <end position="169"/>
    </location>
</feature>
<feature type="domain" description="PLAT" evidence="4">
    <location>
        <begin position="519"/>
        <end position="634"/>
    </location>
</feature>
<dbReference type="Pfam" id="PF00612">
    <property type="entry name" value="IQ"/>
    <property type="match status" value="1"/>
</dbReference>
<dbReference type="CDD" id="cd23767">
    <property type="entry name" value="IQCD"/>
    <property type="match status" value="1"/>
</dbReference>
<dbReference type="InterPro" id="IPR000048">
    <property type="entry name" value="IQ_motif_EF-hand-BS"/>
</dbReference>
<dbReference type="WBParaSite" id="Minc3s01713g25797">
    <property type="protein sequence ID" value="Minc3s01713g25797"/>
    <property type="gene ID" value="Minc3s01713g25797"/>
</dbReference>
<name>A0A914MLP6_MELIC</name>
<dbReference type="AlphaFoldDB" id="A0A914MLP6"/>
<feature type="compositionally biased region" description="Acidic residues" evidence="2">
    <location>
        <begin position="84"/>
        <end position="102"/>
    </location>
</feature>
<feature type="compositionally biased region" description="Acidic residues" evidence="2">
    <location>
        <begin position="60"/>
        <end position="69"/>
    </location>
</feature>
<dbReference type="Gene3D" id="2.60.60.20">
    <property type="entry name" value="PLAT/LH2 domain"/>
    <property type="match status" value="2"/>
</dbReference>
<dbReference type="PROSITE" id="PS50095">
    <property type="entry name" value="PLAT"/>
    <property type="match status" value="2"/>
</dbReference>
<evidence type="ECO:0000259" key="4">
    <source>
        <dbReference type="PROSITE" id="PS50095"/>
    </source>
</evidence>
<feature type="compositionally biased region" description="Basic and acidic residues" evidence="2">
    <location>
        <begin position="103"/>
        <end position="116"/>
    </location>
</feature>
<evidence type="ECO:0000313" key="6">
    <source>
        <dbReference type="WBParaSite" id="Minc3s01713g25797"/>
    </source>
</evidence>